<dbReference type="AlphaFoldDB" id="A0A8J6M743"/>
<organism evidence="2 3">
    <name type="scientific">Flintibacter hominis</name>
    <dbReference type="NCBI Taxonomy" id="2763048"/>
    <lineage>
        <taxon>Bacteria</taxon>
        <taxon>Bacillati</taxon>
        <taxon>Bacillota</taxon>
        <taxon>Clostridia</taxon>
        <taxon>Eubacteriales</taxon>
        <taxon>Flintibacter</taxon>
    </lineage>
</organism>
<name>A0A8J6M743_9FIRM</name>
<comment type="caution">
    <text evidence="2">The sequence shown here is derived from an EMBL/GenBank/DDBJ whole genome shotgun (WGS) entry which is preliminary data.</text>
</comment>
<proteinExistence type="predicted"/>
<feature type="transmembrane region" description="Helical" evidence="1">
    <location>
        <begin position="29"/>
        <end position="49"/>
    </location>
</feature>
<evidence type="ECO:0000256" key="1">
    <source>
        <dbReference type="SAM" id="Phobius"/>
    </source>
</evidence>
<keyword evidence="3" id="KW-1185">Reference proteome</keyword>
<feature type="transmembrane region" description="Helical" evidence="1">
    <location>
        <begin position="56"/>
        <end position="75"/>
    </location>
</feature>
<protein>
    <submittedName>
        <fullName evidence="2">Phage-shock protein</fullName>
    </submittedName>
</protein>
<keyword evidence="1" id="KW-0472">Membrane</keyword>
<accession>A0A8J6M743</accession>
<dbReference type="EMBL" id="JACOPO010000001">
    <property type="protein sequence ID" value="MBC5721297.1"/>
    <property type="molecule type" value="Genomic_DNA"/>
</dbReference>
<keyword evidence="1" id="KW-0812">Transmembrane</keyword>
<sequence length="76" mass="8323">MIKLLTLSLLCLFLIPVILVALLLFSIPFAIVMAVLPWLLRIAAIILLLRGLMESPFHWSALAPAGVAFALSVLLR</sequence>
<reference evidence="2" key="1">
    <citation type="submission" date="2020-08" db="EMBL/GenBank/DDBJ databases">
        <title>Genome public.</title>
        <authorList>
            <person name="Liu C."/>
            <person name="Sun Q."/>
        </authorList>
    </citation>
    <scope>NUCLEOTIDE SEQUENCE</scope>
    <source>
        <strain evidence="2">NSJ-23</strain>
    </source>
</reference>
<evidence type="ECO:0000313" key="2">
    <source>
        <dbReference type="EMBL" id="MBC5721297.1"/>
    </source>
</evidence>
<gene>
    <name evidence="2" type="ORF">H8S11_00435</name>
</gene>
<dbReference type="RefSeq" id="WP_147573170.1">
    <property type="nucleotide sequence ID" value="NZ_JACOPO010000001.1"/>
</dbReference>
<evidence type="ECO:0000313" key="3">
    <source>
        <dbReference type="Proteomes" id="UP000628736"/>
    </source>
</evidence>
<dbReference type="Proteomes" id="UP000628736">
    <property type="component" value="Unassembled WGS sequence"/>
</dbReference>
<keyword evidence="1" id="KW-1133">Transmembrane helix</keyword>